<evidence type="ECO:0000313" key="5">
    <source>
        <dbReference type="Proteomes" id="UP000789595"/>
    </source>
</evidence>
<proteinExistence type="predicted"/>
<dbReference type="InterPro" id="IPR036291">
    <property type="entry name" value="NAD(P)-bd_dom_sf"/>
</dbReference>
<sequence length="323" mass="34574">MVFLLSALASLPKWLYMLLAAPTCLWLAAYVLPLLYIRLRGTQDLKKKYGAEWALVTGGSTGIGRAIAEALAQQGLNVVVQGLEPELTPAIKELQTRYASQQFVGVACSFAPGGDYLDKIKQATAGKDIQLVFNNAGFIVTGFFDSQPLGKHLVNMECNATAAVAITHHFASLMVKNNKKGCIVFTSSASAYIPNPFAIIYGATKAFMSQFAASIAVELQCKGIDVCVVHPSPVASHFYNKVEHKIDSMESFKKVAVAPSELPGDIFASVGRCVLRDVGGTAIGMRLGVSLLPYNALAHLIAVVAPFLPDYKQNDKGRGMASS</sequence>
<keyword evidence="3" id="KW-0812">Transmembrane</keyword>
<dbReference type="EMBL" id="CAKKNE010000004">
    <property type="protein sequence ID" value="CAH0375155.1"/>
    <property type="molecule type" value="Genomic_DNA"/>
</dbReference>
<dbReference type="GO" id="GO:0016491">
    <property type="term" value="F:oxidoreductase activity"/>
    <property type="evidence" value="ECO:0007669"/>
    <property type="project" value="UniProtKB-KW"/>
</dbReference>
<dbReference type="SUPFAM" id="SSF51735">
    <property type="entry name" value="NAD(P)-binding Rossmann-fold domains"/>
    <property type="match status" value="1"/>
</dbReference>
<dbReference type="PROSITE" id="PS00061">
    <property type="entry name" value="ADH_SHORT"/>
    <property type="match status" value="1"/>
</dbReference>
<evidence type="ECO:0000256" key="1">
    <source>
        <dbReference type="ARBA" id="ARBA00004240"/>
    </source>
</evidence>
<dbReference type="InterPro" id="IPR002347">
    <property type="entry name" value="SDR_fam"/>
</dbReference>
<dbReference type="Pfam" id="PF00106">
    <property type="entry name" value="adh_short"/>
    <property type="match status" value="1"/>
</dbReference>
<dbReference type="GO" id="GO:0005783">
    <property type="term" value="C:endoplasmic reticulum"/>
    <property type="evidence" value="ECO:0007669"/>
    <property type="project" value="UniProtKB-SubCell"/>
</dbReference>
<protein>
    <submittedName>
        <fullName evidence="4">Uncharacterized protein</fullName>
    </submittedName>
</protein>
<evidence type="ECO:0000256" key="2">
    <source>
        <dbReference type="ARBA" id="ARBA00023002"/>
    </source>
</evidence>
<comment type="subcellular location">
    <subcellularLocation>
        <location evidence="1">Endoplasmic reticulum</location>
    </subcellularLocation>
</comment>
<reference evidence="4" key="1">
    <citation type="submission" date="2021-11" db="EMBL/GenBank/DDBJ databases">
        <authorList>
            <consortium name="Genoscope - CEA"/>
            <person name="William W."/>
        </authorList>
    </citation>
    <scope>NUCLEOTIDE SEQUENCE</scope>
</reference>
<name>A0A8J2SQW6_9STRA</name>
<comment type="caution">
    <text evidence="4">The sequence shown here is derived from an EMBL/GenBank/DDBJ whole genome shotgun (WGS) entry which is preliminary data.</text>
</comment>
<dbReference type="Proteomes" id="UP000789595">
    <property type="component" value="Unassembled WGS sequence"/>
</dbReference>
<dbReference type="PRINTS" id="PR00081">
    <property type="entry name" value="GDHRDH"/>
</dbReference>
<dbReference type="PANTHER" id="PTHR43899">
    <property type="entry name" value="RH59310P"/>
    <property type="match status" value="1"/>
</dbReference>
<gene>
    <name evidence="4" type="ORF">PECAL_4P24780</name>
</gene>
<dbReference type="InterPro" id="IPR020904">
    <property type="entry name" value="Sc_DH/Rdtase_CS"/>
</dbReference>
<keyword evidence="3" id="KW-1133">Transmembrane helix</keyword>
<organism evidence="4 5">
    <name type="scientific">Pelagomonas calceolata</name>
    <dbReference type="NCBI Taxonomy" id="35677"/>
    <lineage>
        <taxon>Eukaryota</taxon>
        <taxon>Sar</taxon>
        <taxon>Stramenopiles</taxon>
        <taxon>Ochrophyta</taxon>
        <taxon>Pelagophyceae</taxon>
        <taxon>Pelagomonadales</taxon>
        <taxon>Pelagomonadaceae</taxon>
        <taxon>Pelagomonas</taxon>
    </lineage>
</organism>
<dbReference type="PANTHER" id="PTHR43899:SF4">
    <property type="entry name" value="17 BETA-HYDROXYSTEROID DEHYDROGENASE TYPE 3"/>
    <property type="match status" value="1"/>
</dbReference>
<keyword evidence="3" id="KW-0472">Membrane</keyword>
<evidence type="ECO:0000256" key="3">
    <source>
        <dbReference type="SAM" id="Phobius"/>
    </source>
</evidence>
<feature type="transmembrane region" description="Helical" evidence="3">
    <location>
        <begin position="14"/>
        <end position="37"/>
    </location>
</feature>
<dbReference type="OrthoDB" id="1393670at2759"/>
<keyword evidence="5" id="KW-1185">Reference proteome</keyword>
<dbReference type="InterPro" id="IPR051019">
    <property type="entry name" value="VLCFA-Steroid_DH"/>
</dbReference>
<dbReference type="AlphaFoldDB" id="A0A8J2SQW6"/>
<keyword evidence="2" id="KW-0560">Oxidoreductase</keyword>
<evidence type="ECO:0000313" key="4">
    <source>
        <dbReference type="EMBL" id="CAH0375155.1"/>
    </source>
</evidence>
<accession>A0A8J2SQW6</accession>
<dbReference type="Gene3D" id="3.40.50.720">
    <property type="entry name" value="NAD(P)-binding Rossmann-like Domain"/>
    <property type="match status" value="1"/>
</dbReference>